<dbReference type="Gene3D" id="3.40.50.300">
    <property type="entry name" value="P-loop containing nucleotide triphosphate hydrolases"/>
    <property type="match status" value="1"/>
</dbReference>
<evidence type="ECO:0008006" key="3">
    <source>
        <dbReference type="Google" id="ProtNLM"/>
    </source>
</evidence>
<proteinExistence type="predicted"/>
<sequence length="240" mass="25873">MKSILVVHGDKGGVGKSTFAALVADYAVHTFGKAALVEGDSTIFDVAPRFENTKDMNIMAVDLARPDMSEDAIVALFDEIERGVDGDSHIIINTPASAGKTLDAQADLIVPAIEGLGYKLVVCWMVDVGEDSARLSMQSKICELADLKVAVRNTRLKSVDALPWATHKARTAWLQSGGLEVTLPGLTERVVSKLREIQMPLSEIVTADVGLSVIERQAVKRWVDTAWAEGVAPIYQTLGE</sequence>
<reference evidence="1 2" key="1">
    <citation type="submission" date="2020-07" db="EMBL/GenBank/DDBJ databases">
        <title>Complete genome sequence analysis of Acidithiobacillus ferrivorans XJFY6S-08 reveals extreme environmental adaptation to alpine acid mine drainage.</title>
        <authorList>
            <person name="Yan L."/>
            <person name="Ni Y."/>
        </authorList>
    </citation>
    <scope>NUCLEOTIDE SEQUENCE [LARGE SCALE GENOMIC DNA]</scope>
    <source>
        <strain evidence="1 2">XJFY6S-08</strain>
    </source>
</reference>
<evidence type="ECO:0000313" key="2">
    <source>
        <dbReference type="Proteomes" id="UP000595420"/>
    </source>
</evidence>
<protein>
    <recommendedName>
        <fullName evidence="3">CobQ/CobB/MinD/ParA nucleotide binding domain-containing protein</fullName>
    </recommendedName>
</protein>
<dbReference type="Proteomes" id="UP000595420">
    <property type="component" value="Chromosome"/>
</dbReference>
<dbReference type="RefSeq" id="WP_198660343.1">
    <property type="nucleotide sequence ID" value="NZ_CP059488.1"/>
</dbReference>
<evidence type="ECO:0000313" key="1">
    <source>
        <dbReference type="EMBL" id="QQD72310.1"/>
    </source>
</evidence>
<name>A0A7T5BH85_9PROT</name>
<dbReference type="SUPFAM" id="SSF52540">
    <property type="entry name" value="P-loop containing nucleoside triphosphate hydrolases"/>
    <property type="match status" value="1"/>
</dbReference>
<accession>A0A7T5BH85</accession>
<dbReference type="EMBL" id="CP059488">
    <property type="protein sequence ID" value="QQD72310.1"/>
    <property type="molecule type" value="Genomic_DNA"/>
</dbReference>
<gene>
    <name evidence="1" type="ORF">H2515_13030</name>
</gene>
<dbReference type="AlphaFoldDB" id="A0A7T5BH85"/>
<dbReference type="InterPro" id="IPR027417">
    <property type="entry name" value="P-loop_NTPase"/>
</dbReference>
<organism evidence="1 2">
    <name type="scientific">Acidithiobacillus ferrivorans</name>
    <dbReference type="NCBI Taxonomy" id="160808"/>
    <lineage>
        <taxon>Bacteria</taxon>
        <taxon>Pseudomonadati</taxon>
        <taxon>Pseudomonadota</taxon>
        <taxon>Acidithiobacillia</taxon>
        <taxon>Acidithiobacillales</taxon>
        <taxon>Acidithiobacillaceae</taxon>
        <taxon>Acidithiobacillus</taxon>
    </lineage>
</organism>